<dbReference type="GO" id="GO:0006298">
    <property type="term" value="P:mismatch repair"/>
    <property type="evidence" value="ECO:0007669"/>
    <property type="project" value="InterPro"/>
</dbReference>
<accession>A0AAN6V4P2</accession>
<evidence type="ECO:0000256" key="4">
    <source>
        <dbReference type="ARBA" id="ARBA00022840"/>
    </source>
</evidence>
<dbReference type="SMART" id="SM00534">
    <property type="entry name" value="MUTSac"/>
    <property type="match status" value="1"/>
</dbReference>
<feature type="domain" description="DNA mismatch repair proteins mutS family" evidence="11">
    <location>
        <begin position="705"/>
        <end position="721"/>
    </location>
</feature>
<name>A0AAN6V4P2_9PEZI</name>
<dbReference type="PANTHER" id="PTHR11361:SF21">
    <property type="entry name" value="MUTS PROTEIN HOMOLOG 4"/>
    <property type="match status" value="1"/>
</dbReference>
<dbReference type="FunFam" id="3.40.50.300:FF:000870">
    <property type="entry name" value="MutS protein homolog 4"/>
    <property type="match status" value="1"/>
</dbReference>
<dbReference type="InterPro" id="IPR007696">
    <property type="entry name" value="DNA_mismatch_repair_MutS_core"/>
</dbReference>
<dbReference type="GO" id="GO:0007131">
    <property type="term" value="P:reciprocal meiotic recombination"/>
    <property type="evidence" value="ECO:0007669"/>
    <property type="project" value="TreeGrafter"/>
</dbReference>
<evidence type="ECO:0000256" key="6">
    <source>
        <dbReference type="ARBA" id="ARBA00023254"/>
    </source>
</evidence>
<evidence type="ECO:0000313" key="13">
    <source>
        <dbReference type="Proteomes" id="UP001302676"/>
    </source>
</evidence>
<reference evidence="12" key="2">
    <citation type="submission" date="2023-05" db="EMBL/GenBank/DDBJ databases">
        <authorList>
            <consortium name="Lawrence Berkeley National Laboratory"/>
            <person name="Steindorff A."/>
            <person name="Hensen N."/>
            <person name="Bonometti L."/>
            <person name="Westerberg I."/>
            <person name="Brannstrom I.O."/>
            <person name="Guillou S."/>
            <person name="Cros-Aarteil S."/>
            <person name="Calhoun S."/>
            <person name="Haridas S."/>
            <person name="Kuo A."/>
            <person name="Mondo S."/>
            <person name="Pangilinan J."/>
            <person name="Riley R."/>
            <person name="Labutti K."/>
            <person name="Andreopoulos B."/>
            <person name="Lipzen A."/>
            <person name="Chen C."/>
            <person name="Yanf M."/>
            <person name="Daum C."/>
            <person name="Ng V."/>
            <person name="Clum A."/>
            <person name="Ohm R."/>
            <person name="Martin F."/>
            <person name="Silar P."/>
            <person name="Natvig D."/>
            <person name="Lalanne C."/>
            <person name="Gautier V."/>
            <person name="Ament-Velasquez S.L."/>
            <person name="Kruys A."/>
            <person name="Hutchinson M.I."/>
            <person name="Powell A.J."/>
            <person name="Barry K."/>
            <person name="Miller A.N."/>
            <person name="Grigoriev I.V."/>
            <person name="Debuchy R."/>
            <person name="Gladieux P."/>
            <person name="Thoren M.H."/>
            <person name="Johannesson H."/>
        </authorList>
    </citation>
    <scope>NUCLEOTIDE SEQUENCE</scope>
    <source>
        <strain evidence="12">CBS 141.50</strain>
    </source>
</reference>
<dbReference type="InterPro" id="IPR000432">
    <property type="entry name" value="DNA_mismatch_repair_MutS_C"/>
</dbReference>
<dbReference type="PANTHER" id="PTHR11361">
    <property type="entry name" value="DNA MISMATCH REPAIR PROTEIN MUTS FAMILY MEMBER"/>
    <property type="match status" value="1"/>
</dbReference>
<comment type="subunit">
    <text evidence="7">Heterodimer consisting of MSH2-MSH3 (MutS beta). Forms a ternary complex with MutL alpha (MLH1-PMS1).</text>
</comment>
<evidence type="ECO:0000259" key="11">
    <source>
        <dbReference type="PROSITE" id="PS00486"/>
    </source>
</evidence>
<sequence length="1022" mass="114325">MASVDLSSESEDDEEMAQPHGAGNGRRRHQPHRAGHGPDHKLHSDSTQDQDYVVCAISESRSSDMVGVAIINVTLGLVDLVRIVNDDKYRRLLETLWRIPTSPQTFLVLKRVVSQGGKSTVTRSIEQEFPLADIVPLDREHWNESEGLRLVERFAWRSHVKGIRQELNHNFYVSCAFSAAMSYIEEEAEVIFRDNSLRITYKQPADTMGLDRSTITSLEIFQNIRNAKKSTSTLFGLLNHTLTPQGRRMVRSALLQPSTNRDIITMRHEAVEELSSNEDLFTEVRSSLKQLLHIDVERSVPWVSTRDENARIALQEGISMVQGRHQFIIPSHEELRGAEKDLNQILMIKAYLGGLQAVRETLEVGACTSELCQWVLERLQASNTVSLSNLIAEAIEQDAVYSKAPIDIRNNRLWAIKAEPNSVLEGSRQRFRNCTDELHHYVEELSKVFQEQLGATPELRLGNDNHYYLRFQWTDVERALIRDQATMNSGHSGGVQHWIPRLLVGIEIVNGVRRKHHYDCQTLELIQRSSQIQRHADIVTTQSDGYAVAVKAELLGHAETLLGVDEAIAMLDMVCSFAYLATTQNYVRPLISDDLVLKAARHPVMEVRKDNFVPNDIYLGDQGARFQVVTGGNMSGKSTLIRSIALIQIMVQIGSFVPATYAAVPICDRVFTRLSTEDKPESNMGTFAVEMSEMNMILRQVTKHSMVIIDELGRGTSTTEGLGIALSICEALVKEESRVFFATHFTEIARVLNATHRTRVSNVHIAGGIIEDGPHTQISLPHTVAPGPVRNEDYGSNLARRFLPARVVNNAENACKFLRLRHLSRGAGPATHAGKQNKLILALPGLLKQAHVSTMDDSALASYLKKLQTEFTIRMDATHDEAVPDTLPHGDTGQDTTIPILERPSEEEVEEWRQKCDFAETRVMHANTTQEENQNVTASSPDSGAMYSLKSSDYNSILNDHAGGELSSPLTPVNRSSMLEKIQQQLRKTTCTPATTWAATPSSMTSEASYLRAESHRENRPP</sequence>
<evidence type="ECO:0000256" key="5">
    <source>
        <dbReference type="ARBA" id="ARBA00023125"/>
    </source>
</evidence>
<feature type="compositionally biased region" description="Basic residues" evidence="10">
    <location>
        <begin position="25"/>
        <end position="35"/>
    </location>
</feature>
<keyword evidence="4" id="KW-0067">ATP-binding</keyword>
<evidence type="ECO:0000256" key="3">
    <source>
        <dbReference type="ARBA" id="ARBA00022741"/>
    </source>
</evidence>
<dbReference type="AlphaFoldDB" id="A0AAN6V4P2"/>
<dbReference type="Proteomes" id="UP001302676">
    <property type="component" value="Unassembled WGS sequence"/>
</dbReference>
<feature type="compositionally biased region" description="Basic and acidic residues" evidence="10">
    <location>
        <begin position="1013"/>
        <end position="1022"/>
    </location>
</feature>
<reference evidence="12" key="1">
    <citation type="journal article" date="2023" name="Mol. Phylogenet. Evol.">
        <title>Genome-scale phylogeny and comparative genomics of the fungal order Sordariales.</title>
        <authorList>
            <person name="Hensen N."/>
            <person name="Bonometti L."/>
            <person name="Westerberg I."/>
            <person name="Brannstrom I.O."/>
            <person name="Guillou S."/>
            <person name="Cros-Aarteil S."/>
            <person name="Calhoun S."/>
            <person name="Haridas S."/>
            <person name="Kuo A."/>
            <person name="Mondo S."/>
            <person name="Pangilinan J."/>
            <person name="Riley R."/>
            <person name="LaButti K."/>
            <person name="Andreopoulos B."/>
            <person name="Lipzen A."/>
            <person name="Chen C."/>
            <person name="Yan M."/>
            <person name="Daum C."/>
            <person name="Ng V."/>
            <person name="Clum A."/>
            <person name="Steindorff A."/>
            <person name="Ohm R.A."/>
            <person name="Martin F."/>
            <person name="Silar P."/>
            <person name="Natvig D.O."/>
            <person name="Lalanne C."/>
            <person name="Gautier V."/>
            <person name="Ament-Velasquez S.L."/>
            <person name="Kruys A."/>
            <person name="Hutchinson M.I."/>
            <person name="Powell A.J."/>
            <person name="Barry K."/>
            <person name="Miller A.N."/>
            <person name="Grigoriev I.V."/>
            <person name="Debuchy R."/>
            <person name="Gladieux P."/>
            <person name="Hiltunen Thoren M."/>
            <person name="Johannesson H."/>
        </authorList>
    </citation>
    <scope>NUCLEOTIDE SEQUENCE</scope>
    <source>
        <strain evidence="12">CBS 141.50</strain>
    </source>
</reference>
<evidence type="ECO:0000256" key="9">
    <source>
        <dbReference type="ARBA" id="ARBA00073774"/>
    </source>
</evidence>
<dbReference type="GO" id="GO:0005524">
    <property type="term" value="F:ATP binding"/>
    <property type="evidence" value="ECO:0007669"/>
    <property type="project" value="UniProtKB-KW"/>
</dbReference>
<feature type="compositionally biased region" description="Basic and acidic residues" evidence="10">
    <location>
        <begin position="36"/>
        <end position="46"/>
    </location>
</feature>
<evidence type="ECO:0000256" key="10">
    <source>
        <dbReference type="SAM" id="MobiDB-lite"/>
    </source>
</evidence>
<evidence type="ECO:0000256" key="2">
    <source>
        <dbReference type="ARBA" id="ARBA00022151"/>
    </source>
</evidence>
<dbReference type="SUPFAM" id="SSF52540">
    <property type="entry name" value="P-loop containing nucleoside triphosphate hydrolases"/>
    <property type="match status" value="1"/>
</dbReference>
<evidence type="ECO:0000313" key="12">
    <source>
        <dbReference type="EMBL" id="KAK4144828.1"/>
    </source>
</evidence>
<feature type="region of interest" description="Disordered" evidence="10">
    <location>
        <begin position="1"/>
        <end position="47"/>
    </location>
</feature>
<dbReference type="InterPro" id="IPR036187">
    <property type="entry name" value="DNA_mismatch_repair_MutS_sf"/>
</dbReference>
<proteinExistence type="inferred from homology"/>
<dbReference type="InterPro" id="IPR045076">
    <property type="entry name" value="MutS"/>
</dbReference>
<comment type="similarity">
    <text evidence="1">Belongs to the DNA mismatch repair MutS family. MSH3 subfamily.</text>
</comment>
<dbReference type="GeneID" id="87820054"/>
<dbReference type="GO" id="GO:0030983">
    <property type="term" value="F:mismatched DNA binding"/>
    <property type="evidence" value="ECO:0007669"/>
    <property type="project" value="InterPro"/>
</dbReference>
<evidence type="ECO:0000256" key="1">
    <source>
        <dbReference type="ARBA" id="ARBA00007094"/>
    </source>
</evidence>
<keyword evidence="5" id="KW-0238">DNA-binding</keyword>
<keyword evidence="3" id="KW-0547">Nucleotide-binding</keyword>
<dbReference type="RefSeq" id="XP_062638199.1">
    <property type="nucleotide sequence ID" value="XM_062783441.1"/>
</dbReference>
<dbReference type="Gene3D" id="3.40.50.300">
    <property type="entry name" value="P-loop containing nucleotide triphosphate hydrolases"/>
    <property type="match status" value="1"/>
</dbReference>
<keyword evidence="6" id="KW-0469">Meiosis</keyword>
<dbReference type="GO" id="GO:0140664">
    <property type="term" value="F:ATP-dependent DNA damage sensor activity"/>
    <property type="evidence" value="ECO:0007669"/>
    <property type="project" value="InterPro"/>
</dbReference>
<evidence type="ECO:0000256" key="7">
    <source>
        <dbReference type="ARBA" id="ARBA00025902"/>
    </source>
</evidence>
<comment type="caution">
    <text evidence="12">The sequence shown here is derived from an EMBL/GenBank/DDBJ whole genome shotgun (WGS) entry which is preliminary data.</text>
</comment>
<evidence type="ECO:0000256" key="8">
    <source>
        <dbReference type="ARBA" id="ARBA00029792"/>
    </source>
</evidence>
<keyword evidence="13" id="KW-1185">Reference proteome</keyword>
<dbReference type="SUPFAM" id="SSF48334">
    <property type="entry name" value="DNA repair protein MutS, domain III"/>
    <property type="match status" value="1"/>
</dbReference>
<protein>
    <recommendedName>
        <fullName evidence="2 9">DNA mismatch repair protein MSH3</fullName>
    </recommendedName>
    <alternativeName>
        <fullName evidence="2 9">DNA mismatch repair protein MSH3</fullName>
    </alternativeName>
    <alternativeName>
        <fullName evidence="8">MutS protein homolog 3</fullName>
    </alternativeName>
</protein>
<dbReference type="PROSITE" id="PS00486">
    <property type="entry name" value="DNA_MISMATCH_REPAIR_2"/>
    <property type="match status" value="1"/>
</dbReference>
<organism evidence="12 13">
    <name type="scientific">Dichotomopilus funicola</name>
    <dbReference type="NCBI Taxonomy" id="1934379"/>
    <lineage>
        <taxon>Eukaryota</taxon>
        <taxon>Fungi</taxon>
        <taxon>Dikarya</taxon>
        <taxon>Ascomycota</taxon>
        <taxon>Pezizomycotina</taxon>
        <taxon>Sordariomycetes</taxon>
        <taxon>Sordariomycetidae</taxon>
        <taxon>Sordariales</taxon>
        <taxon>Chaetomiaceae</taxon>
        <taxon>Dichotomopilus</taxon>
    </lineage>
</organism>
<dbReference type="Pfam" id="PF05192">
    <property type="entry name" value="MutS_III"/>
    <property type="match status" value="1"/>
</dbReference>
<dbReference type="Gene3D" id="1.10.1420.10">
    <property type="match status" value="1"/>
</dbReference>
<dbReference type="SMART" id="SM00533">
    <property type="entry name" value="MUTSd"/>
    <property type="match status" value="1"/>
</dbReference>
<dbReference type="EMBL" id="MU853573">
    <property type="protein sequence ID" value="KAK4144828.1"/>
    <property type="molecule type" value="Genomic_DNA"/>
</dbReference>
<dbReference type="InterPro" id="IPR027417">
    <property type="entry name" value="P-loop_NTPase"/>
</dbReference>
<dbReference type="GO" id="GO:0005634">
    <property type="term" value="C:nucleus"/>
    <property type="evidence" value="ECO:0007669"/>
    <property type="project" value="TreeGrafter"/>
</dbReference>
<feature type="region of interest" description="Disordered" evidence="10">
    <location>
        <begin position="996"/>
        <end position="1022"/>
    </location>
</feature>
<dbReference type="Pfam" id="PF00488">
    <property type="entry name" value="MutS_V"/>
    <property type="match status" value="1"/>
</dbReference>
<gene>
    <name evidence="12" type="ORF">C8A04DRAFT_36202</name>
</gene>
<feature type="compositionally biased region" description="Low complexity" evidence="10">
    <location>
        <begin position="996"/>
        <end position="1006"/>
    </location>
</feature>